<feature type="non-terminal residue" evidence="2">
    <location>
        <position position="1"/>
    </location>
</feature>
<dbReference type="AlphaFoldDB" id="A0A1D1ZQP6"/>
<feature type="region of interest" description="Disordered" evidence="1">
    <location>
        <begin position="41"/>
        <end position="60"/>
    </location>
</feature>
<proteinExistence type="predicted"/>
<evidence type="ECO:0000313" key="2">
    <source>
        <dbReference type="EMBL" id="JAT69137.1"/>
    </source>
</evidence>
<organism evidence="2">
    <name type="scientific">Auxenochlorella protothecoides</name>
    <name type="common">Green microalga</name>
    <name type="synonym">Chlorella protothecoides</name>
    <dbReference type="NCBI Taxonomy" id="3075"/>
    <lineage>
        <taxon>Eukaryota</taxon>
        <taxon>Viridiplantae</taxon>
        <taxon>Chlorophyta</taxon>
        <taxon>core chlorophytes</taxon>
        <taxon>Trebouxiophyceae</taxon>
        <taxon>Chlorellales</taxon>
        <taxon>Chlorellaceae</taxon>
        <taxon>Auxenochlorella</taxon>
    </lineage>
</organism>
<sequence>RLIPLWVNTAPGVSHARDGHGTAHRHALAKMMGVPTGCTPATRPVVPLRPRLLGSGGRRARPGTCLHAEYRWSAADGGPGRRRKRESVFDNFDPQEDVPGREGPLEGEPAWETQPSETNEASGRANPSRPSPPRPSAGAAVELEEGWGAGAWWDPPPSRRVRGLYDESGAGVDDETEEGAPSTDEPGRRPASDGPLDVVPLSDAELDRVLPVFPLASQAAYFSGGTAGAVQRWGASLAATVVLSKAALLAAASLTWPVWWPWALAARRNWALRRGRRHAGLWRTRVLDVDPGSRGGVPAPRLAVARFAFGERGGPCTRLDLPADGRFQRVRPGDPAELLVLSSSPEFDEFQAVKDVYLPNSGLWLSSYPFLDRSEFLALSLAIEREAVAGVGRAPPHYS</sequence>
<protein>
    <submittedName>
        <fullName evidence="2">Uncharacterized protein</fullName>
    </submittedName>
</protein>
<reference evidence="2" key="1">
    <citation type="submission" date="2015-08" db="EMBL/GenBank/DDBJ databases">
        <authorList>
            <person name="Babu N.S."/>
            <person name="Beckwith C.J."/>
            <person name="Beseler K.G."/>
            <person name="Brison A."/>
            <person name="Carone J.V."/>
            <person name="Caskin T.P."/>
            <person name="Diamond M."/>
            <person name="Durham M.E."/>
            <person name="Foxe J.M."/>
            <person name="Go M."/>
            <person name="Henderson B.A."/>
            <person name="Jones I.B."/>
            <person name="McGettigan J.A."/>
            <person name="Micheletti S.J."/>
            <person name="Nasrallah M.E."/>
            <person name="Ortiz D."/>
            <person name="Piller C.R."/>
            <person name="Privatt S.R."/>
            <person name="Schneider S.L."/>
            <person name="Sharp S."/>
            <person name="Smith T.C."/>
            <person name="Stanton J.D."/>
            <person name="Ullery H.E."/>
            <person name="Wilson R.J."/>
            <person name="Serrano M.G."/>
            <person name="Buck G."/>
            <person name="Lee V."/>
            <person name="Wang Y."/>
            <person name="Carvalho R."/>
            <person name="Voegtly L."/>
            <person name="Shi R."/>
            <person name="Duckworth R."/>
            <person name="Johnson A."/>
            <person name="Loviza R."/>
            <person name="Walstead R."/>
            <person name="Shah Z."/>
            <person name="Kiflezghi M."/>
            <person name="Wade K."/>
            <person name="Ball S.L."/>
            <person name="Bradley K.W."/>
            <person name="Asai D.J."/>
            <person name="Bowman C.A."/>
            <person name="Russell D.A."/>
            <person name="Pope W.H."/>
            <person name="Jacobs-Sera D."/>
            <person name="Hendrix R.W."/>
            <person name="Hatfull G.F."/>
        </authorList>
    </citation>
    <scope>NUCLEOTIDE SEQUENCE</scope>
</reference>
<dbReference type="EMBL" id="GDKF01009485">
    <property type="protein sequence ID" value="JAT69137.1"/>
    <property type="molecule type" value="Transcribed_RNA"/>
</dbReference>
<evidence type="ECO:0000256" key="1">
    <source>
        <dbReference type="SAM" id="MobiDB-lite"/>
    </source>
</evidence>
<feature type="region of interest" description="Disordered" evidence="1">
    <location>
        <begin position="74"/>
        <end position="199"/>
    </location>
</feature>
<gene>
    <name evidence="2" type="ORF">g.48877</name>
</gene>
<accession>A0A1D1ZQP6</accession>
<name>A0A1D1ZQP6_AUXPR</name>